<feature type="non-terminal residue" evidence="1">
    <location>
        <position position="88"/>
    </location>
</feature>
<comment type="caution">
    <text evidence="1">The sequence shown here is derived from an EMBL/GenBank/DDBJ whole genome shotgun (WGS) entry which is preliminary data.</text>
</comment>
<organism evidence="1 2">
    <name type="scientific">Elysia crispata</name>
    <name type="common">lettuce slug</name>
    <dbReference type="NCBI Taxonomy" id="231223"/>
    <lineage>
        <taxon>Eukaryota</taxon>
        <taxon>Metazoa</taxon>
        <taxon>Spiralia</taxon>
        <taxon>Lophotrochozoa</taxon>
        <taxon>Mollusca</taxon>
        <taxon>Gastropoda</taxon>
        <taxon>Heterobranchia</taxon>
        <taxon>Euthyneura</taxon>
        <taxon>Panpulmonata</taxon>
        <taxon>Sacoglossa</taxon>
        <taxon>Placobranchoidea</taxon>
        <taxon>Plakobranchidae</taxon>
        <taxon>Elysia</taxon>
    </lineage>
</organism>
<proteinExistence type="predicted"/>
<dbReference type="Proteomes" id="UP001283361">
    <property type="component" value="Unassembled WGS sequence"/>
</dbReference>
<accession>A0AAE0YHP3</accession>
<reference evidence="1" key="1">
    <citation type="journal article" date="2023" name="G3 (Bethesda)">
        <title>A reference genome for the long-term kleptoplast-retaining sea slug Elysia crispata morphotype clarki.</title>
        <authorList>
            <person name="Eastman K.E."/>
            <person name="Pendleton A.L."/>
            <person name="Shaikh M.A."/>
            <person name="Suttiyut T."/>
            <person name="Ogas R."/>
            <person name="Tomko P."/>
            <person name="Gavelis G."/>
            <person name="Widhalm J.R."/>
            <person name="Wisecaver J.H."/>
        </authorList>
    </citation>
    <scope>NUCLEOTIDE SEQUENCE</scope>
    <source>
        <strain evidence="1">ECLA1</strain>
    </source>
</reference>
<dbReference type="EMBL" id="JAWDGP010006162">
    <property type="protein sequence ID" value="KAK3746242.1"/>
    <property type="molecule type" value="Genomic_DNA"/>
</dbReference>
<name>A0AAE0YHP3_9GAST</name>
<dbReference type="AlphaFoldDB" id="A0AAE0YHP3"/>
<sequence>FLANPYRPGLPQWLDVIWSVTRPLTDWGDVDGKTGGTLDNRPSALASALHQFVCKALGVSRDLLSRRGLSPTAELIGRTWEIWFVGLS</sequence>
<keyword evidence="2" id="KW-1185">Reference proteome</keyword>
<gene>
    <name evidence="1" type="ORF">RRG08_014715</name>
</gene>
<evidence type="ECO:0000313" key="1">
    <source>
        <dbReference type="EMBL" id="KAK3746242.1"/>
    </source>
</evidence>
<protein>
    <submittedName>
        <fullName evidence="1">Uncharacterized protein</fullName>
    </submittedName>
</protein>
<evidence type="ECO:0000313" key="2">
    <source>
        <dbReference type="Proteomes" id="UP001283361"/>
    </source>
</evidence>